<dbReference type="AlphaFoldDB" id="A0A9D2KDN4"/>
<comment type="caution">
    <text evidence="2">The sequence shown here is derived from an EMBL/GenBank/DDBJ whole genome shotgun (WGS) entry which is preliminary data.</text>
</comment>
<evidence type="ECO:0000313" key="2">
    <source>
        <dbReference type="EMBL" id="HIZ90218.1"/>
    </source>
</evidence>
<proteinExistence type="predicted"/>
<dbReference type="InterPro" id="IPR048136">
    <property type="entry name" value="STM3941-like"/>
</dbReference>
<feature type="transmembrane region" description="Helical" evidence="1">
    <location>
        <begin position="35"/>
        <end position="53"/>
    </location>
</feature>
<keyword evidence="1" id="KW-1133">Transmembrane helix</keyword>
<evidence type="ECO:0000313" key="3">
    <source>
        <dbReference type="Proteomes" id="UP000824176"/>
    </source>
</evidence>
<protein>
    <submittedName>
        <fullName evidence="2">Uncharacterized protein</fullName>
    </submittedName>
</protein>
<dbReference type="NCBIfam" id="NF041635">
    <property type="entry name" value="STM3941_fam"/>
    <property type="match status" value="1"/>
</dbReference>
<keyword evidence="1" id="KW-0812">Transmembrane</keyword>
<feature type="transmembrane region" description="Helical" evidence="1">
    <location>
        <begin position="59"/>
        <end position="81"/>
    </location>
</feature>
<accession>A0A9D2KDN4</accession>
<gene>
    <name evidence="2" type="ORF">H9804_09740</name>
</gene>
<evidence type="ECO:0000256" key="1">
    <source>
        <dbReference type="SAM" id="Phobius"/>
    </source>
</evidence>
<keyword evidence="1" id="KW-0472">Membrane</keyword>
<name>A0A9D2KDN4_9BACT</name>
<sequence length="189" mass="21813">MISSSQDNENESKIKSHIKPLPDGSYEIYKNEVKSFYYVLAAFILTLASVYFLKSGYRIVGNIFLVGFAGAALIALKMVLFKKIVLTINDKFIIITPLVGAPVQILWEDIKGFNEVREKRNHYITVIVNDPESILETQTNKLTYKIMHHNIRLYGTPYIIQTDTLSAHRREIMDLLRKFHEEYLEKGVL</sequence>
<dbReference type="Proteomes" id="UP000824176">
    <property type="component" value="Unassembled WGS sequence"/>
</dbReference>
<organism evidence="2 3">
    <name type="scientific">Candidatus Mucispirillum faecigallinarum</name>
    <dbReference type="NCBI Taxonomy" id="2838699"/>
    <lineage>
        <taxon>Bacteria</taxon>
        <taxon>Pseudomonadati</taxon>
        <taxon>Deferribacterota</taxon>
        <taxon>Deferribacteres</taxon>
        <taxon>Deferribacterales</taxon>
        <taxon>Mucispirillaceae</taxon>
        <taxon>Mucispirillum</taxon>
    </lineage>
</organism>
<reference evidence="2" key="2">
    <citation type="submission" date="2021-04" db="EMBL/GenBank/DDBJ databases">
        <authorList>
            <person name="Gilroy R."/>
        </authorList>
    </citation>
    <scope>NUCLEOTIDE SEQUENCE</scope>
    <source>
        <strain evidence="2">ChiW4-1371</strain>
    </source>
</reference>
<reference evidence="2" key="1">
    <citation type="journal article" date="2021" name="PeerJ">
        <title>Extensive microbial diversity within the chicken gut microbiome revealed by metagenomics and culture.</title>
        <authorList>
            <person name="Gilroy R."/>
            <person name="Ravi A."/>
            <person name="Getino M."/>
            <person name="Pursley I."/>
            <person name="Horton D.L."/>
            <person name="Alikhan N.F."/>
            <person name="Baker D."/>
            <person name="Gharbi K."/>
            <person name="Hall N."/>
            <person name="Watson M."/>
            <person name="Adriaenssens E.M."/>
            <person name="Foster-Nyarko E."/>
            <person name="Jarju S."/>
            <person name="Secka A."/>
            <person name="Antonio M."/>
            <person name="Oren A."/>
            <person name="Chaudhuri R.R."/>
            <person name="La Ragione R."/>
            <person name="Hildebrand F."/>
            <person name="Pallen M.J."/>
        </authorList>
    </citation>
    <scope>NUCLEOTIDE SEQUENCE</scope>
    <source>
        <strain evidence="2">ChiW4-1371</strain>
    </source>
</reference>
<dbReference type="EMBL" id="DXAQ01000145">
    <property type="protein sequence ID" value="HIZ90218.1"/>
    <property type="molecule type" value="Genomic_DNA"/>
</dbReference>